<dbReference type="AlphaFoldDB" id="X1QJ72"/>
<reference evidence="1" key="1">
    <citation type="journal article" date="2014" name="Front. Microbiol.">
        <title>High frequency of phylogenetically diverse reductive dehalogenase-homologous genes in deep subseafloor sedimentary metagenomes.</title>
        <authorList>
            <person name="Kawai M."/>
            <person name="Futagami T."/>
            <person name="Toyoda A."/>
            <person name="Takaki Y."/>
            <person name="Nishi S."/>
            <person name="Hori S."/>
            <person name="Arai W."/>
            <person name="Tsubouchi T."/>
            <person name="Morono Y."/>
            <person name="Uchiyama I."/>
            <person name="Ito T."/>
            <person name="Fujiyama A."/>
            <person name="Inagaki F."/>
            <person name="Takami H."/>
        </authorList>
    </citation>
    <scope>NUCLEOTIDE SEQUENCE</scope>
    <source>
        <strain evidence="1">Expedition CK06-06</strain>
    </source>
</reference>
<proteinExistence type="predicted"/>
<sequence length="86" mass="9395">AEFSAVRFRRVLKSDKAPLEAKFKITGDTSLITISASDEAGDIPVETSTKDGILTSNSRRIINKHKVFNHGVSFRIDIAGFQSKTG</sequence>
<feature type="non-terminal residue" evidence="1">
    <location>
        <position position="1"/>
    </location>
</feature>
<evidence type="ECO:0000313" key="1">
    <source>
        <dbReference type="EMBL" id="GAI43319.1"/>
    </source>
</evidence>
<dbReference type="EMBL" id="BARV01030612">
    <property type="protein sequence ID" value="GAI43319.1"/>
    <property type="molecule type" value="Genomic_DNA"/>
</dbReference>
<protein>
    <submittedName>
        <fullName evidence="1">Uncharacterized protein</fullName>
    </submittedName>
</protein>
<gene>
    <name evidence="1" type="ORF">S06H3_48596</name>
</gene>
<name>X1QJ72_9ZZZZ</name>
<organism evidence="1">
    <name type="scientific">marine sediment metagenome</name>
    <dbReference type="NCBI Taxonomy" id="412755"/>
    <lineage>
        <taxon>unclassified sequences</taxon>
        <taxon>metagenomes</taxon>
        <taxon>ecological metagenomes</taxon>
    </lineage>
</organism>
<comment type="caution">
    <text evidence="1">The sequence shown here is derived from an EMBL/GenBank/DDBJ whole genome shotgun (WGS) entry which is preliminary data.</text>
</comment>
<accession>X1QJ72</accession>